<dbReference type="Gene3D" id="2.60.120.620">
    <property type="entry name" value="q2cbj1_9rhob like domain"/>
    <property type="match status" value="1"/>
</dbReference>
<sequence>MTHSIEKILANLEPEGTSAFCSKIVTNLDDLQIQVKDVGDLRLPLKPRIIKSLIKQAKPAKYGLKEKTLLDKAVRDVWEIPKSRVKIDQRQWKKSFDTALSQLKTSLGLSERSKLKAELHNLIIYEPGQFFKPHQDSEKCDDMVATLVVLLPSYYRGGTLIVDHQGDKKRFTSRSTPEDKLTFIAFYADCHHEVTPVTDGYRVALTYNLSLKTGSDATCTPSNGATQESLKHALTDYFENDQANVPEYLLKSTRCKKFAYLLDHEYTPKGLHWSRLKNGDRTRVNALKTIADNLDMDIYLSLIDVHESWECHDDEDWGYQRRHRYWEYDEEIETEEKPDDEFTLSELLCSEIEFRHCMTPDGKTINMSDLMIHEHEVFSTKPMDAFKPFESKYEGYMGNYGNTMDRWYHRAAIILWRKIDHYLMLLECNPKTFLNAIMPLAKKKKERENVQRIVAHILPSWRGLRNENNPQNIIRVLQLALIVDNPENAAQLIKPLDEKVLCKETINELLKLADAYDLNWCTDIFSAWLTNTYKQQVIVDPLLPVIKALLSTSSTNSLSLANWLLKNQLNALKSNFNSDAKNHQQAELDACVSQRNKALIALMSASLISKSFSIYDELVSYTINNKNLFPPIELVSVLLKTWSYSKKQTLSKDSFNKLKFHALESIHAVLNSKPRKVNDWSIKDKNRCNCTDCQILGQFLLASEKKKIIWPLAKGRRQHMHQVIGSMKLPITHTTERTGSPHKLHLTKTELLFKREKVLRDRYKKAIDSLGKISN</sequence>
<reference evidence="5" key="1">
    <citation type="submission" date="2018-06" db="EMBL/GenBank/DDBJ databases">
        <authorList>
            <person name="Zhirakovskaya E."/>
        </authorList>
    </citation>
    <scope>NUCLEOTIDE SEQUENCE</scope>
</reference>
<keyword evidence="2" id="KW-0223">Dioxygenase</keyword>
<dbReference type="GO" id="GO:0031418">
    <property type="term" value="F:L-ascorbic acid binding"/>
    <property type="evidence" value="ECO:0007669"/>
    <property type="project" value="InterPro"/>
</dbReference>
<feature type="domain" description="Prolyl 4-hydroxylase alpha subunit" evidence="4">
    <location>
        <begin position="36"/>
        <end position="210"/>
    </location>
</feature>
<organism evidence="5">
    <name type="scientific">hydrothermal vent metagenome</name>
    <dbReference type="NCBI Taxonomy" id="652676"/>
    <lineage>
        <taxon>unclassified sequences</taxon>
        <taxon>metagenomes</taxon>
        <taxon>ecological metagenomes</taxon>
    </lineage>
</organism>
<protein>
    <recommendedName>
        <fullName evidence="4">Prolyl 4-hydroxylase alpha subunit domain-containing protein</fullName>
    </recommendedName>
</protein>
<accession>A0A3B0ZAE6</accession>
<dbReference type="PANTHER" id="PTHR33099">
    <property type="entry name" value="FE2OG DIOXYGENASE DOMAIN-CONTAINING PROTEIN"/>
    <property type="match status" value="1"/>
</dbReference>
<dbReference type="InterPro" id="IPR006620">
    <property type="entry name" value="Pro_4_hyd_alph"/>
</dbReference>
<dbReference type="Pfam" id="PF13640">
    <property type="entry name" value="2OG-FeII_Oxy_3"/>
    <property type="match status" value="1"/>
</dbReference>
<dbReference type="GO" id="GO:0051213">
    <property type="term" value="F:dioxygenase activity"/>
    <property type="evidence" value="ECO:0007669"/>
    <property type="project" value="UniProtKB-KW"/>
</dbReference>
<dbReference type="EMBL" id="UOFO01000147">
    <property type="protein sequence ID" value="VAW88521.1"/>
    <property type="molecule type" value="Genomic_DNA"/>
</dbReference>
<dbReference type="SMART" id="SM00702">
    <property type="entry name" value="P4Hc"/>
    <property type="match status" value="1"/>
</dbReference>
<name>A0A3B0ZAE6_9ZZZZ</name>
<evidence type="ECO:0000259" key="4">
    <source>
        <dbReference type="SMART" id="SM00702"/>
    </source>
</evidence>
<comment type="cofactor">
    <cofactor evidence="1">
        <name>L-ascorbate</name>
        <dbReference type="ChEBI" id="CHEBI:38290"/>
    </cofactor>
</comment>
<dbReference type="InterPro" id="IPR044862">
    <property type="entry name" value="Pro_4_hyd_alph_FE2OG_OXY"/>
</dbReference>
<dbReference type="AlphaFoldDB" id="A0A3B0ZAE6"/>
<gene>
    <name evidence="5" type="ORF">MNBD_GAMMA16-1538</name>
</gene>
<dbReference type="GO" id="GO:0016705">
    <property type="term" value="F:oxidoreductase activity, acting on paired donors, with incorporation or reduction of molecular oxygen"/>
    <property type="evidence" value="ECO:0007669"/>
    <property type="project" value="InterPro"/>
</dbReference>
<proteinExistence type="predicted"/>
<dbReference type="PANTHER" id="PTHR33099:SF7">
    <property type="entry name" value="MYND-TYPE DOMAIN-CONTAINING PROTEIN"/>
    <property type="match status" value="1"/>
</dbReference>
<evidence type="ECO:0000313" key="5">
    <source>
        <dbReference type="EMBL" id="VAW88521.1"/>
    </source>
</evidence>
<dbReference type="GO" id="GO:0005506">
    <property type="term" value="F:iron ion binding"/>
    <property type="evidence" value="ECO:0007669"/>
    <property type="project" value="InterPro"/>
</dbReference>
<keyword evidence="3" id="KW-0560">Oxidoreductase</keyword>
<evidence type="ECO:0000256" key="3">
    <source>
        <dbReference type="ARBA" id="ARBA00023002"/>
    </source>
</evidence>
<evidence type="ECO:0000256" key="2">
    <source>
        <dbReference type="ARBA" id="ARBA00022964"/>
    </source>
</evidence>
<evidence type="ECO:0000256" key="1">
    <source>
        <dbReference type="ARBA" id="ARBA00001961"/>
    </source>
</evidence>